<dbReference type="Pfam" id="PF01926">
    <property type="entry name" value="MMR_HSR1"/>
    <property type="match status" value="1"/>
</dbReference>
<accession>A0ABT6FBI6</accession>
<comment type="caution">
    <text evidence="2">The sequence shown here is derived from an EMBL/GenBank/DDBJ whole genome shotgun (WGS) entry which is preliminary data.</text>
</comment>
<protein>
    <submittedName>
        <fullName evidence="2">50S ribosome-binding GTPase</fullName>
    </submittedName>
</protein>
<gene>
    <name evidence="2" type="ORF">PZE19_13880</name>
</gene>
<keyword evidence="3" id="KW-1185">Reference proteome</keyword>
<evidence type="ECO:0000313" key="3">
    <source>
        <dbReference type="Proteomes" id="UP001216907"/>
    </source>
</evidence>
<evidence type="ECO:0000259" key="1">
    <source>
        <dbReference type="Pfam" id="PF01926"/>
    </source>
</evidence>
<dbReference type="InterPro" id="IPR006073">
    <property type="entry name" value="GTP-bd"/>
</dbReference>
<reference evidence="2 3" key="1">
    <citation type="submission" date="2023-03" db="EMBL/GenBank/DDBJ databases">
        <title>Paludisphaera mucosa sp. nov. a novel planctomycete from northern fen.</title>
        <authorList>
            <person name="Ivanova A."/>
        </authorList>
    </citation>
    <scope>NUCLEOTIDE SEQUENCE [LARGE SCALE GENOMIC DNA]</scope>
    <source>
        <strain evidence="2 3">Pla2</strain>
    </source>
</reference>
<dbReference type="Proteomes" id="UP001216907">
    <property type="component" value="Unassembled WGS sequence"/>
</dbReference>
<evidence type="ECO:0000313" key="2">
    <source>
        <dbReference type="EMBL" id="MDG3004871.1"/>
    </source>
</evidence>
<feature type="domain" description="G" evidence="1">
    <location>
        <begin position="57"/>
        <end position="209"/>
    </location>
</feature>
<dbReference type="RefSeq" id="WP_277861222.1">
    <property type="nucleotide sequence ID" value="NZ_JARRAG010000002.1"/>
</dbReference>
<dbReference type="Gene3D" id="3.40.50.300">
    <property type="entry name" value="P-loop containing nucleotide triphosphate hydrolases"/>
    <property type="match status" value="1"/>
</dbReference>
<sequence>MEYSTWSRRVVDLAAALSRLESEAEAAGVPPSADDAWHANLYQKLVPQASDAPYLIVAVAGGANMGKSTLFNHLVGFPASRVHHNAAETKHPVAMLPRGFADRHDLARVFPGFTLQPWTSEDDAVAEGVADGLVYREDPSGGQPANLVLLDTPDVDAALPNNWKLAEAITHAADVVVALLTQQKYNDEKIRRFFRIAAEADKAVLAVVNMVEWPEDRDHCRGWLDTFRKGTGASPLHAYAVPRDRVAARDNRLTFHPLSPRATDPRADLAELQFADIKIRSLRGALRQALDPDEGIPAYLRDLERKADENRQARAVIHQKVQVKIDLPRPPGHIVGDEIWRWLEPRRTWFDRKVHGAYGALGRTVAKWLPGAVEPAEDEARFLAEEKTQLNRALETIYNDLEQVHRVGAPALRRELQPLIAGDQRRRAFDELQRRLDAAPLATESYRRVIAGRLESFEGQHPRTMRAIEWGLVATAIARPALTIGMFGAADIAAGPLFNVGAHSIGQVFFDVAAGSALTAGGEGAFARMSGPARALIGDLFAAFYRERAALLARVIDDCVVGRHLDRIERLADLGAGPDFQAAYKLAAELSRELAAFDEPAALATARGG</sequence>
<dbReference type="EMBL" id="JARRAG010000002">
    <property type="protein sequence ID" value="MDG3004871.1"/>
    <property type="molecule type" value="Genomic_DNA"/>
</dbReference>
<dbReference type="InterPro" id="IPR027417">
    <property type="entry name" value="P-loop_NTPase"/>
</dbReference>
<dbReference type="SUPFAM" id="SSF52540">
    <property type="entry name" value="P-loop containing nucleoside triphosphate hydrolases"/>
    <property type="match status" value="1"/>
</dbReference>
<organism evidence="2 3">
    <name type="scientific">Paludisphaera mucosa</name>
    <dbReference type="NCBI Taxonomy" id="3030827"/>
    <lineage>
        <taxon>Bacteria</taxon>
        <taxon>Pseudomonadati</taxon>
        <taxon>Planctomycetota</taxon>
        <taxon>Planctomycetia</taxon>
        <taxon>Isosphaerales</taxon>
        <taxon>Isosphaeraceae</taxon>
        <taxon>Paludisphaera</taxon>
    </lineage>
</organism>
<proteinExistence type="predicted"/>
<name>A0ABT6FBI6_9BACT</name>